<feature type="domain" description="Chitin-binding type-4" evidence="1">
    <location>
        <begin position="39"/>
        <end position="235"/>
    </location>
</feature>
<sequence>MPKLQYQNSWDASAPNINLELGFRDAEIAEHLRHESSAHGRLMDPPARNSQWRFGYPNPVNYNDNELFCGGFTTQWEINGGKCGVCGDAWNLPEPRPHEDGGEYGKGLITRRYAAGQDVDIEVELTANHMGNFKFKLCPYNGNIKKLTQECFDQYPLYLVNPNGSLSEDFHISHKRAKIKSDTYYLTVRLPLYVTCTHCVVQWTYRAGNGWGICPDGSGALGCGAQESFINCADVSITSNTAIGFGPSVAAPSNPSVSHQHVSSRLSHNNPYLIYYRDFSKKGTPIVPLVVRSQVCLATGPFKEVPGMDRWCQKNCMRYPPSCPTDKCRCLKDCNALPPFNKIRGSDQYCLDKCLKCSLTWRGQVCSLRSKFEDNPNVLRVSFQQTKSVFWKEDDQNGQVSLKLKVCITKKGDQMPSTPGIRRINSPALVRDSVYNLRGNKASRGWKSGH</sequence>
<name>A0A8J2LTE2_9HEXA</name>
<dbReference type="InterPro" id="IPR004302">
    <property type="entry name" value="Cellulose/chitin-bd_N"/>
</dbReference>
<protein>
    <recommendedName>
        <fullName evidence="1">Chitin-binding type-4 domain-containing protein</fullName>
    </recommendedName>
</protein>
<dbReference type="OrthoDB" id="64893at2759"/>
<evidence type="ECO:0000313" key="2">
    <source>
        <dbReference type="EMBL" id="CAG7837743.1"/>
    </source>
</evidence>
<gene>
    <name evidence="2" type="ORF">AFUS01_LOCUS46808</name>
</gene>
<dbReference type="AlphaFoldDB" id="A0A8J2LTE2"/>
<organism evidence="2 3">
    <name type="scientific">Allacma fusca</name>
    <dbReference type="NCBI Taxonomy" id="39272"/>
    <lineage>
        <taxon>Eukaryota</taxon>
        <taxon>Metazoa</taxon>
        <taxon>Ecdysozoa</taxon>
        <taxon>Arthropoda</taxon>
        <taxon>Hexapoda</taxon>
        <taxon>Collembola</taxon>
        <taxon>Symphypleona</taxon>
        <taxon>Sminthuridae</taxon>
        <taxon>Allacma</taxon>
    </lineage>
</organism>
<evidence type="ECO:0000313" key="3">
    <source>
        <dbReference type="Proteomes" id="UP000708208"/>
    </source>
</evidence>
<dbReference type="Proteomes" id="UP000708208">
    <property type="component" value="Unassembled WGS sequence"/>
</dbReference>
<dbReference type="EMBL" id="CAJVCH010571523">
    <property type="protein sequence ID" value="CAG7837743.1"/>
    <property type="molecule type" value="Genomic_DNA"/>
</dbReference>
<keyword evidence="3" id="KW-1185">Reference proteome</keyword>
<accession>A0A8J2LTE2</accession>
<proteinExistence type="predicted"/>
<dbReference type="Pfam" id="PF03067">
    <property type="entry name" value="LPMO_10"/>
    <property type="match status" value="1"/>
</dbReference>
<reference evidence="2" key="1">
    <citation type="submission" date="2021-06" db="EMBL/GenBank/DDBJ databases">
        <authorList>
            <person name="Hodson N. C."/>
            <person name="Mongue J. A."/>
            <person name="Jaron S. K."/>
        </authorList>
    </citation>
    <scope>NUCLEOTIDE SEQUENCE</scope>
</reference>
<comment type="caution">
    <text evidence="2">The sequence shown here is derived from an EMBL/GenBank/DDBJ whole genome shotgun (WGS) entry which is preliminary data.</text>
</comment>
<evidence type="ECO:0000259" key="1">
    <source>
        <dbReference type="Pfam" id="PF03067"/>
    </source>
</evidence>